<feature type="region of interest" description="Disordered" evidence="1">
    <location>
        <begin position="1"/>
        <end position="37"/>
    </location>
</feature>
<name>A0A6S7AY55_9BURK</name>
<feature type="compositionally biased region" description="Low complexity" evidence="1">
    <location>
        <begin position="19"/>
        <end position="37"/>
    </location>
</feature>
<dbReference type="AlphaFoldDB" id="A0A6S7AY55"/>
<gene>
    <name evidence="2" type="ORF">LMG28138_01289</name>
</gene>
<keyword evidence="3" id="KW-1185">Reference proteome</keyword>
<evidence type="ECO:0000256" key="1">
    <source>
        <dbReference type="SAM" id="MobiDB-lite"/>
    </source>
</evidence>
<organism evidence="2 3">
    <name type="scientific">Pararobbsia alpina</name>
    <dbReference type="NCBI Taxonomy" id="621374"/>
    <lineage>
        <taxon>Bacteria</taxon>
        <taxon>Pseudomonadati</taxon>
        <taxon>Pseudomonadota</taxon>
        <taxon>Betaproteobacteria</taxon>
        <taxon>Burkholderiales</taxon>
        <taxon>Burkholderiaceae</taxon>
        <taxon>Pararobbsia</taxon>
    </lineage>
</organism>
<sequence>MKTNPSMKIPRDVPGVQDAPHAAGASEASGASGAIPPGFSNAMSRVCGMVWPVWPDTASSEEDADLGGSDRTMMVTGACGTSVSRHPLLQRTPVGPVDQRRAVCVPI</sequence>
<evidence type="ECO:0000313" key="3">
    <source>
        <dbReference type="Proteomes" id="UP000494115"/>
    </source>
</evidence>
<protein>
    <submittedName>
        <fullName evidence="2">Uncharacterized protein</fullName>
    </submittedName>
</protein>
<proteinExistence type="predicted"/>
<evidence type="ECO:0000313" key="2">
    <source>
        <dbReference type="EMBL" id="CAB3781698.1"/>
    </source>
</evidence>
<accession>A0A6S7AY55</accession>
<dbReference type="Proteomes" id="UP000494115">
    <property type="component" value="Unassembled WGS sequence"/>
</dbReference>
<reference evidence="2 3" key="1">
    <citation type="submission" date="2020-04" db="EMBL/GenBank/DDBJ databases">
        <authorList>
            <person name="De Canck E."/>
        </authorList>
    </citation>
    <scope>NUCLEOTIDE SEQUENCE [LARGE SCALE GENOMIC DNA]</scope>
    <source>
        <strain evidence="2 3">LMG 28138</strain>
    </source>
</reference>
<dbReference type="EMBL" id="CADIKM010000004">
    <property type="protein sequence ID" value="CAB3781698.1"/>
    <property type="molecule type" value="Genomic_DNA"/>
</dbReference>